<keyword evidence="2" id="KW-0472">Membrane</keyword>
<keyword evidence="2" id="KW-0812">Transmembrane</keyword>
<evidence type="ECO:0000313" key="3">
    <source>
        <dbReference type="EMBL" id="OJZ87734.1"/>
    </source>
</evidence>
<feature type="region of interest" description="Disordered" evidence="1">
    <location>
        <begin position="89"/>
        <end position="143"/>
    </location>
</feature>
<gene>
    <name evidence="3" type="ORF">ASPFODRAFT_587232</name>
</gene>
<evidence type="ECO:0000313" key="4">
    <source>
        <dbReference type="Proteomes" id="UP000184063"/>
    </source>
</evidence>
<reference evidence="4" key="1">
    <citation type="journal article" date="2017" name="Genome Biol.">
        <title>Comparative genomics reveals high biological diversity and specific adaptations in the industrially and medically important fungal genus Aspergillus.</title>
        <authorList>
            <person name="de Vries R.P."/>
            <person name="Riley R."/>
            <person name="Wiebenga A."/>
            <person name="Aguilar-Osorio G."/>
            <person name="Amillis S."/>
            <person name="Uchima C.A."/>
            <person name="Anderluh G."/>
            <person name="Asadollahi M."/>
            <person name="Askin M."/>
            <person name="Barry K."/>
            <person name="Battaglia E."/>
            <person name="Bayram O."/>
            <person name="Benocci T."/>
            <person name="Braus-Stromeyer S.A."/>
            <person name="Caldana C."/>
            <person name="Canovas D."/>
            <person name="Cerqueira G.C."/>
            <person name="Chen F."/>
            <person name="Chen W."/>
            <person name="Choi C."/>
            <person name="Clum A."/>
            <person name="Dos Santos R.A."/>
            <person name="Damasio A.R."/>
            <person name="Diallinas G."/>
            <person name="Emri T."/>
            <person name="Fekete E."/>
            <person name="Flipphi M."/>
            <person name="Freyberg S."/>
            <person name="Gallo A."/>
            <person name="Gournas C."/>
            <person name="Habgood R."/>
            <person name="Hainaut M."/>
            <person name="Harispe M.L."/>
            <person name="Henrissat B."/>
            <person name="Hilden K.S."/>
            <person name="Hope R."/>
            <person name="Hossain A."/>
            <person name="Karabika E."/>
            <person name="Karaffa L."/>
            <person name="Karanyi Z."/>
            <person name="Krasevec N."/>
            <person name="Kuo A."/>
            <person name="Kusch H."/>
            <person name="LaButti K."/>
            <person name="Lagendijk E.L."/>
            <person name="Lapidus A."/>
            <person name="Levasseur A."/>
            <person name="Lindquist E."/>
            <person name="Lipzen A."/>
            <person name="Logrieco A.F."/>
            <person name="MacCabe A."/>
            <person name="Maekelae M.R."/>
            <person name="Malavazi I."/>
            <person name="Melin P."/>
            <person name="Meyer V."/>
            <person name="Mielnichuk N."/>
            <person name="Miskei M."/>
            <person name="Molnar A.P."/>
            <person name="Mule G."/>
            <person name="Ngan C.Y."/>
            <person name="Orejas M."/>
            <person name="Orosz E."/>
            <person name="Ouedraogo J.P."/>
            <person name="Overkamp K.M."/>
            <person name="Park H.-S."/>
            <person name="Perrone G."/>
            <person name="Piumi F."/>
            <person name="Punt P.J."/>
            <person name="Ram A.F."/>
            <person name="Ramon A."/>
            <person name="Rauscher S."/>
            <person name="Record E."/>
            <person name="Riano-Pachon D.M."/>
            <person name="Robert V."/>
            <person name="Roehrig J."/>
            <person name="Ruller R."/>
            <person name="Salamov A."/>
            <person name="Salih N.S."/>
            <person name="Samson R.A."/>
            <person name="Sandor E."/>
            <person name="Sanguinetti M."/>
            <person name="Schuetze T."/>
            <person name="Sepcic K."/>
            <person name="Shelest E."/>
            <person name="Sherlock G."/>
            <person name="Sophianopoulou V."/>
            <person name="Squina F.M."/>
            <person name="Sun H."/>
            <person name="Susca A."/>
            <person name="Todd R.B."/>
            <person name="Tsang A."/>
            <person name="Unkles S.E."/>
            <person name="van de Wiele N."/>
            <person name="van Rossen-Uffink D."/>
            <person name="Oliveira J.V."/>
            <person name="Vesth T.C."/>
            <person name="Visser J."/>
            <person name="Yu J.-H."/>
            <person name="Zhou M."/>
            <person name="Andersen M.R."/>
            <person name="Archer D.B."/>
            <person name="Baker S.E."/>
            <person name="Benoit I."/>
            <person name="Brakhage A.A."/>
            <person name="Braus G.H."/>
            <person name="Fischer R."/>
            <person name="Frisvad J.C."/>
            <person name="Goldman G.H."/>
            <person name="Houbraken J."/>
            <person name="Oakley B."/>
            <person name="Pocsi I."/>
            <person name="Scazzocchio C."/>
            <person name="Seiboth B."/>
            <person name="vanKuyk P.A."/>
            <person name="Wortman J."/>
            <person name="Dyer P.S."/>
            <person name="Grigoriev I.V."/>
        </authorList>
    </citation>
    <scope>NUCLEOTIDE SEQUENCE [LARGE SCALE GENOMIC DNA]</scope>
    <source>
        <strain evidence="4">CBS 106.47</strain>
    </source>
</reference>
<accession>A0A1M3TM46</accession>
<name>A0A1M3TM46_ASPLC</name>
<dbReference type="AlphaFoldDB" id="A0A1M3TM46"/>
<keyword evidence="2" id="KW-1133">Transmembrane helix</keyword>
<evidence type="ECO:0000256" key="1">
    <source>
        <dbReference type="SAM" id="MobiDB-lite"/>
    </source>
</evidence>
<protein>
    <submittedName>
        <fullName evidence="3">Uncharacterized protein</fullName>
    </submittedName>
</protein>
<feature type="compositionally biased region" description="Polar residues" evidence="1">
    <location>
        <begin position="134"/>
        <end position="143"/>
    </location>
</feature>
<dbReference type="Proteomes" id="UP000184063">
    <property type="component" value="Unassembled WGS sequence"/>
</dbReference>
<sequence>MCYTFSFQNSSLFCFVPYLIWLSDSFSALLMLAFFGCQPRLVFSFLNPRGTAVISHPPFLLQPCRHAASRNQRCPRHPMSHQNYQYQGIADTPWPSRSRGSSARQTPSLHNRDHSATSTTASRPHKHSDPQVKYASQNKKLTR</sequence>
<organism evidence="3 4">
    <name type="scientific">Aspergillus luchuensis (strain CBS 106.47)</name>
    <dbReference type="NCBI Taxonomy" id="1137211"/>
    <lineage>
        <taxon>Eukaryota</taxon>
        <taxon>Fungi</taxon>
        <taxon>Dikarya</taxon>
        <taxon>Ascomycota</taxon>
        <taxon>Pezizomycotina</taxon>
        <taxon>Eurotiomycetes</taxon>
        <taxon>Eurotiomycetidae</taxon>
        <taxon>Eurotiales</taxon>
        <taxon>Aspergillaceae</taxon>
        <taxon>Aspergillus</taxon>
        <taxon>Aspergillus subgen. Circumdati</taxon>
    </lineage>
</organism>
<dbReference type="VEuPathDB" id="FungiDB:ASPFODRAFT_587232"/>
<dbReference type="EMBL" id="KV878240">
    <property type="protein sequence ID" value="OJZ87734.1"/>
    <property type="molecule type" value="Genomic_DNA"/>
</dbReference>
<proteinExistence type="predicted"/>
<evidence type="ECO:0000256" key="2">
    <source>
        <dbReference type="SAM" id="Phobius"/>
    </source>
</evidence>
<feature type="transmembrane region" description="Helical" evidence="2">
    <location>
        <begin position="12"/>
        <end position="35"/>
    </location>
</feature>
<feature type="compositionally biased region" description="Polar residues" evidence="1">
    <location>
        <begin position="98"/>
        <end position="109"/>
    </location>
</feature>